<comment type="caution">
    <text evidence="1">The sequence shown here is derived from an EMBL/GenBank/DDBJ whole genome shotgun (WGS) entry which is preliminary data.</text>
</comment>
<name>A0ABD1ZGY7_9MARC</name>
<dbReference type="AlphaFoldDB" id="A0ABD1ZGY7"/>
<sequence>MLEIVCILGPTGEYLLIHLGSLFIPSIHPFIPASVYDEGCVVACMSPPLLLASSGARVVAAAASFTHNRCHVELEVSSANCRRLGVRYPIEHSRASFLSLSRFNARCKLPTAAVAVGRPWSASANLYFIFRRTPCACVRADLLFFGSGSLIPLHLAAS</sequence>
<reference evidence="1 2" key="1">
    <citation type="submission" date="2024-09" db="EMBL/GenBank/DDBJ databases">
        <title>Chromosome-scale assembly of Riccia fluitans.</title>
        <authorList>
            <person name="Paukszto L."/>
            <person name="Sawicki J."/>
            <person name="Karawczyk K."/>
            <person name="Piernik-Szablinska J."/>
            <person name="Szczecinska M."/>
            <person name="Mazdziarz M."/>
        </authorList>
    </citation>
    <scope>NUCLEOTIDE SEQUENCE [LARGE SCALE GENOMIC DNA]</scope>
    <source>
        <strain evidence="1">Rf_01</strain>
        <tissue evidence="1">Aerial parts of the thallus</tissue>
    </source>
</reference>
<organism evidence="1 2">
    <name type="scientific">Riccia fluitans</name>
    <dbReference type="NCBI Taxonomy" id="41844"/>
    <lineage>
        <taxon>Eukaryota</taxon>
        <taxon>Viridiplantae</taxon>
        <taxon>Streptophyta</taxon>
        <taxon>Embryophyta</taxon>
        <taxon>Marchantiophyta</taxon>
        <taxon>Marchantiopsida</taxon>
        <taxon>Marchantiidae</taxon>
        <taxon>Marchantiales</taxon>
        <taxon>Ricciaceae</taxon>
        <taxon>Riccia</taxon>
    </lineage>
</organism>
<evidence type="ECO:0000313" key="2">
    <source>
        <dbReference type="Proteomes" id="UP001605036"/>
    </source>
</evidence>
<dbReference type="Proteomes" id="UP001605036">
    <property type="component" value="Unassembled WGS sequence"/>
</dbReference>
<evidence type="ECO:0000313" key="1">
    <source>
        <dbReference type="EMBL" id="KAL2650701.1"/>
    </source>
</evidence>
<gene>
    <name evidence="1" type="ORF">R1flu_018829</name>
</gene>
<dbReference type="EMBL" id="JBHFFA010000001">
    <property type="protein sequence ID" value="KAL2650701.1"/>
    <property type="molecule type" value="Genomic_DNA"/>
</dbReference>
<proteinExistence type="predicted"/>
<accession>A0ABD1ZGY7</accession>
<keyword evidence="2" id="KW-1185">Reference proteome</keyword>
<protein>
    <submittedName>
        <fullName evidence="1">Uncharacterized protein</fullName>
    </submittedName>
</protein>